<sequence length="48" mass="5389">MPFTLEIADGYTERDSFIFAQLTEDWDQVGPVPAGDWGIDLGDEEPPF</sequence>
<organism evidence="1 2">
    <name type="scientific">Pseudonocardia parietis</name>
    <dbReference type="NCBI Taxonomy" id="570936"/>
    <lineage>
        <taxon>Bacteria</taxon>
        <taxon>Bacillati</taxon>
        <taxon>Actinomycetota</taxon>
        <taxon>Actinomycetes</taxon>
        <taxon>Pseudonocardiales</taxon>
        <taxon>Pseudonocardiaceae</taxon>
        <taxon>Pseudonocardia</taxon>
    </lineage>
</organism>
<comment type="caution">
    <text evidence="1">The sequence shown here is derived from an EMBL/GenBank/DDBJ whole genome shotgun (WGS) entry which is preliminary data.</text>
</comment>
<protein>
    <submittedName>
        <fullName evidence="1">Uncharacterized protein</fullName>
    </submittedName>
</protein>
<accession>A0ABS4W6B2</accession>
<name>A0ABS4W6B2_9PSEU</name>
<gene>
    <name evidence="1" type="ORF">JOF36_007483</name>
</gene>
<proteinExistence type="predicted"/>
<dbReference type="EMBL" id="JAGINU010000004">
    <property type="protein sequence ID" value="MBP2371710.1"/>
    <property type="molecule type" value="Genomic_DNA"/>
</dbReference>
<keyword evidence="2" id="KW-1185">Reference proteome</keyword>
<evidence type="ECO:0000313" key="2">
    <source>
        <dbReference type="Proteomes" id="UP001519295"/>
    </source>
</evidence>
<dbReference type="Proteomes" id="UP001519295">
    <property type="component" value="Unassembled WGS sequence"/>
</dbReference>
<reference evidence="1 2" key="1">
    <citation type="submission" date="2021-03" db="EMBL/GenBank/DDBJ databases">
        <title>Sequencing the genomes of 1000 actinobacteria strains.</title>
        <authorList>
            <person name="Klenk H.-P."/>
        </authorList>
    </citation>
    <scope>NUCLEOTIDE SEQUENCE [LARGE SCALE GENOMIC DNA]</scope>
    <source>
        <strain evidence="1 2">DSM 45256</strain>
    </source>
</reference>
<dbReference type="RefSeq" id="WP_210036826.1">
    <property type="nucleotide sequence ID" value="NZ_JAGINU010000004.1"/>
</dbReference>
<evidence type="ECO:0000313" key="1">
    <source>
        <dbReference type="EMBL" id="MBP2371710.1"/>
    </source>
</evidence>